<keyword evidence="3 9" id="KW-0808">Transferase</keyword>
<protein>
    <recommendedName>
        <fullName evidence="2">DNA polymerase III subunit delta'</fullName>
        <ecNumber evidence="1">2.7.7.7</ecNumber>
    </recommendedName>
</protein>
<dbReference type="InterPro" id="IPR050238">
    <property type="entry name" value="DNA_Rep/Repair_Clamp_Loader"/>
</dbReference>
<dbReference type="GO" id="GO:0003887">
    <property type="term" value="F:DNA-directed DNA polymerase activity"/>
    <property type="evidence" value="ECO:0007669"/>
    <property type="project" value="UniProtKB-EC"/>
</dbReference>
<proteinExistence type="predicted"/>
<keyword evidence="4 9" id="KW-0548">Nucleotidyltransferase</keyword>
<dbReference type="RefSeq" id="WP_158424513.1">
    <property type="nucleotide sequence ID" value="NZ_JAOQJQ010000002.1"/>
</dbReference>
<keyword evidence="10" id="KW-1185">Reference proteome</keyword>
<dbReference type="InterPro" id="IPR015199">
    <property type="entry name" value="DNA_pol_III_delta_C"/>
</dbReference>
<dbReference type="EC" id="2.7.7.7" evidence="1"/>
<gene>
    <name evidence="9" type="primary">holB</name>
    <name evidence="9" type="ORF">OCV88_05155</name>
</gene>
<dbReference type="InterPro" id="IPR004622">
    <property type="entry name" value="DNA_pol_HolB"/>
</dbReference>
<comment type="caution">
    <text evidence="9">The sequence shown here is derived from an EMBL/GenBank/DDBJ whole genome shotgun (WGS) entry which is preliminary data.</text>
</comment>
<dbReference type="Pfam" id="PF09115">
    <property type="entry name" value="DNApol3-delta_C"/>
    <property type="match status" value="1"/>
</dbReference>
<keyword evidence="5" id="KW-0235">DNA replication</keyword>
<dbReference type="SUPFAM" id="SSF52540">
    <property type="entry name" value="P-loop containing nucleoside triphosphate hydrolases"/>
    <property type="match status" value="1"/>
</dbReference>
<feature type="domain" description="DNA polymerase III delta subunit C-terminal" evidence="8">
    <location>
        <begin position="251"/>
        <end position="328"/>
    </location>
</feature>
<evidence type="ECO:0000256" key="3">
    <source>
        <dbReference type="ARBA" id="ARBA00022679"/>
    </source>
</evidence>
<organism evidence="9 10">
    <name type="scientific">Brotonthovivens ammoniilytica</name>
    <dbReference type="NCBI Taxonomy" id="2981725"/>
    <lineage>
        <taxon>Bacteria</taxon>
        <taxon>Bacillati</taxon>
        <taxon>Bacillota</taxon>
        <taxon>Clostridia</taxon>
        <taxon>Lachnospirales</taxon>
        <taxon>Lachnospiraceae</taxon>
        <taxon>Brotonthovivens</taxon>
    </lineage>
</organism>
<evidence type="ECO:0000313" key="9">
    <source>
        <dbReference type="EMBL" id="MCU6761726.1"/>
    </source>
</evidence>
<evidence type="ECO:0000256" key="1">
    <source>
        <dbReference type="ARBA" id="ARBA00012417"/>
    </source>
</evidence>
<accession>A0ABT2TIQ0</accession>
<reference evidence="9 10" key="1">
    <citation type="journal article" date="2021" name="ISME Commun">
        <title>Automated analysis of genomic sequences facilitates high-throughput and comprehensive description of bacteria.</title>
        <authorList>
            <person name="Hitch T.C.A."/>
        </authorList>
    </citation>
    <scope>NUCLEOTIDE SEQUENCE [LARGE SCALE GENOMIC DNA]</scope>
    <source>
        <strain evidence="9 10">Sanger_109</strain>
    </source>
</reference>
<evidence type="ECO:0000256" key="7">
    <source>
        <dbReference type="ARBA" id="ARBA00049244"/>
    </source>
</evidence>
<dbReference type="InterPro" id="IPR008921">
    <property type="entry name" value="DNA_pol3_clamp-load_cplx_C"/>
</dbReference>
<dbReference type="PANTHER" id="PTHR11669:SF8">
    <property type="entry name" value="DNA POLYMERASE III SUBUNIT DELTA"/>
    <property type="match status" value="1"/>
</dbReference>
<name>A0ABT2TIQ0_9FIRM</name>
<comment type="catalytic activity">
    <reaction evidence="7">
        <text>DNA(n) + a 2'-deoxyribonucleoside 5'-triphosphate = DNA(n+1) + diphosphate</text>
        <dbReference type="Rhea" id="RHEA:22508"/>
        <dbReference type="Rhea" id="RHEA-COMP:17339"/>
        <dbReference type="Rhea" id="RHEA-COMP:17340"/>
        <dbReference type="ChEBI" id="CHEBI:33019"/>
        <dbReference type="ChEBI" id="CHEBI:61560"/>
        <dbReference type="ChEBI" id="CHEBI:173112"/>
        <dbReference type="EC" id="2.7.7.7"/>
    </reaction>
</comment>
<dbReference type="Proteomes" id="UP001652442">
    <property type="component" value="Unassembled WGS sequence"/>
</dbReference>
<dbReference type="Pfam" id="PF13177">
    <property type="entry name" value="DNA_pol3_delta2"/>
    <property type="match status" value="1"/>
</dbReference>
<dbReference type="PANTHER" id="PTHR11669">
    <property type="entry name" value="REPLICATION FACTOR C / DNA POLYMERASE III GAMMA-TAU SUBUNIT"/>
    <property type="match status" value="1"/>
</dbReference>
<evidence type="ECO:0000256" key="2">
    <source>
        <dbReference type="ARBA" id="ARBA00014363"/>
    </source>
</evidence>
<dbReference type="EMBL" id="JAOQJQ010000002">
    <property type="protein sequence ID" value="MCU6761726.1"/>
    <property type="molecule type" value="Genomic_DNA"/>
</dbReference>
<evidence type="ECO:0000313" key="10">
    <source>
        <dbReference type="Proteomes" id="UP001652442"/>
    </source>
</evidence>
<keyword evidence="6" id="KW-0239">DNA-directed DNA polymerase</keyword>
<dbReference type="Gene3D" id="3.40.50.300">
    <property type="entry name" value="P-loop containing nucleotide triphosphate hydrolases"/>
    <property type="match status" value="1"/>
</dbReference>
<sequence>MPGFSEIIGHEQIIDHLQNAIRLNKVSHAYILNGAERSGKMMLAEAFATALQCEQQTAEPCLKCRSCRQAEGKNHPDIIYLTHEKPNTISVDDVRKQINDSVTVKPYSAQSKYKVYIIDEAEKMNEQAQNALLKTIEEPPSYVVILLLTTNADSFLQTIRSRCVRLNLKAVSDEKIHRMLMKKYQVVDYKADVCTAFAQGNVGKAVMLAGSSDFNELKDKTVWLVRKIGEIEVYDLMEEVKAIGGFSRMDDFFDLLMMWYRDVLFYKASGTEQGIIFKEQIHEIARQAERSSYQGLNDILNMIEQTRKRLRSNVNQDISLELLLINIKENIE</sequence>
<dbReference type="NCBIfam" id="TIGR00678">
    <property type="entry name" value="holB"/>
    <property type="match status" value="1"/>
</dbReference>
<evidence type="ECO:0000256" key="5">
    <source>
        <dbReference type="ARBA" id="ARBA00022705"/>
    </source>
</evidence>
<dbReference type="SUPFAM" id="SSF48019">
    <property type="entry name" value="post-AAA+ oligomerization domain-like"/>
    <property type="match status" value="1"/>
</dbReference>
<evidence type="ECO:0000259" key="8">
    <source>
        <dbReference type="Pfam" id="PF09115"/>
    </source>
</evidence>
<evidence type="ECO:0000256" key="4">
    <source>
        <dbReference type="ARBA" id="ARBA00022695"/>
    </source>
</evidence>
<evidence type="ECO:0000256" key="6">
    <source>
        <dbReference type="ARBA" id="ARBA00022932"/>
    </source>
</evidence>
<dbReference type="InterPro" id="IPR027417">
    <property type="entry name" value="P-loop_NTPase"/>
</dbReference>